<dbReference type="GO" id="GO:0006979">
    <property type="term" value="P:response to oxidative stress"/>
    <property type="evidence" value="ECO:0007669"/>
    <property type="project" value="TreeGrafter"/>
</dbReference>
<dbReference type="EMBL" id="CAJNOC010002464">
    <property type="protein sequence ID" value="CAF0934742.1"/>
    <property type="molecule type" value="Genomic_DNA"/>
</dbReference>
<dbReference type="PANTHER" id="PTHR48094">
    <property type="entry name" value="PROTEIN/NUCLEIC ACID DEGLYCASE DJ-1-RELATED"/>
    <property type="match status" value="1"/>
</dbReference>
<comment type="caution">
    <text evidence="2">The sequence shown here is derived from an EMBL/GenBank/DDBJ whole genome shotgun (WGS) entry which is preliminary data.</text>
</comment>
<proteinExistence type="predicted"/>
<dbReference type="GO" id="GO:0005634">
    <property type="term" value="C:nucleus"/>
    <property type="evidence" value="ECO:0007669"/>
    <property type="project" value="TreeGrafter"/>
</dbReference>
<gene>
    <name evidence="2" type="ORF">OXX778_LOCUS13103</name>
</gene>
<dbReference type="GO" id="GO:1903189">
    <property type="term" value="P:glyoxal metabolic process"/>
    <property type="evidence" value="ECO:0007669"/>
    <property type="project" value="TreeGrafter"/>
</dbReference>
<dbReference type="GO" id="GO:0005739">
    <property type="term" value="C:mitochondrion"/>
    <property type="evidence" value="ECO:0007669"/>
    <property type="project" value="TreeGrafter"/>
</dbReference>
<evidence type="ECO:0000259" key="1">
    <source>
        <dbReference type="Pfam" id="PF01965"/>
    </source>
</evidence>
<protein>
    <recommendedName>
        <fullName evidence="1">DJ-1/PfpI domain-containing protein</fullName>
    </recommendedName>
</protein>
<organism evidence="2 3">
    <name type="scientific">Brachionus calyciflorus</name>
    <dbReference type="NCBI Taxonomy" id="104777"/>
    <lineage>
        <taxon>Eukaryota</taxon>
        <taxon>Metazoa</taxon>
        <taxon>Spiralia</taxon>
        <taxon>Gnathifera</taxon>
        <taxon>Rotifera</taxon>
        <taxon>Eurotatoria</taxon>
        <taxon>Monogononta</taxon>
        <taxon>Pseudotrocha</taxon>
        <taxon>Ploima</taxon>
        <taxon>Brachionidae</taxon>
        <taxon>Brachionus</taxon>
    </lineage>
</organism>
<dbReference type="SUPFAM" id="SSF52317">
    <property type="entry name" value="Class I glutamine amidotransferase-like"/>
    <property type="match status" value="1"/>
</dbReference>
<dbReference type="PANTHER" id="PTHR48094:SF12">
    <property type="entry name" value="PARKINSON DISEASE PROTEIN 7 HOMOLOG"/>
    <property type="match status" value="1"/>
</dbReference>
<evidence type="ECO:0000313" key="2">
    <source>
        <dbReference type="EMBL" id="CAF0934742.1"/>
    </source>
</evidence>
<dbReference type="Gene3D" id="3.40.50.880">
    <property type="match status" value="1"/>
</dbReference>
<keyword evidence="3" id="KW-1185">Reference proteome</keyword>
<name>A0A814C3F2_9BILA</name>
<evidence type="ECO:0000313" key="3">
    <source>
        <dbReference type="Proteomes" id="UP000663879"/>
    </source>
</evidence>
<sequence length="198" mass="21845">MQRALIRLRHSKHKMVKKALLFLADNAEDTEVVITVDVLRRAGIELIVAGVDGSDAVTCIQKTRILPDVEIERCQNDVFHALILPGGPGFENLINNSIVGSIVEKHLDQNKIIAGICAGTKVMCHYKVGLGSTITTYPKYKQDLEKSYKLLDDRVVVDGNLITSQGPGTAFDFALTIVRELCGQEKSKEVAEILRVNF</sequence>
<dbReference type="InterPro" id="IPR050325">
    <property type="entry name" value="Prot/Nucl_acid_deglycase"/>
</dbReference>
<accession>A0A814C3F2</accession>
<dbReference type="InterPro" id="IPR002818">
    <property type="entry name" value="DJ-1/PfpI"/>
</dbReference>
<reference evidence="2" key="1">
    <citation type="submission" date="2021-02" db="EMBL/GenBank/DDBJ databases">
        <authorList>
            <person name="Nowell W R."/>
        </authorList>
    </citation>
    <scope>NUCLEOTIDE SEQUENCE</scope>
    <source>
        <strain evidence="2">Ploen Becks lab</strain>
    </source>
</reference>
<dbReference type="Pfam" id="PF01965">
    <property type="entry name" value="DJ-1_PfpI"/>
    <property type="match status" value="1"/>
</dbReference>
<dbReference type="Proteomes" id="UP000663879">
    <property type="component" value="Unassembled WGS sequence"/>
</dbReference>
<dbReference type="OrthoDB" id="543156at2759"/>
<dbReference type="CDD" id="cd03135">
    <property type="entry name" value="GATase1_DJ-1"/>
    <property type="match status" value="1"/>
</dbReference>
<dbReference type="NCBIfam" id="TIGR01383">
    <property type="entry name" value="not_thiJ"/>
    <property type="match status" value="1"/>
</dbReference>
<dbReference type="InterPro" id="IPR029062">
    <property type="entry name" value="Class_I_gatase-like"/>
</dbReference>
<feature type="domain" description="DJ-1/PfpI" evidence="1">
    <location>
        <begin position="17"/>
        <end position="179"/>
    </location>
</feature>
<dbReference type="AlphaFoldDB" id="A0A814C3F2"/>
<dbReference type="InterPro" id="IPR006287">
    <property type="entry name" value="DJ-1"/>
</dbReference>